<evidence type="ECO:0008006" key="4">
    <source>
        <dbReference type="Google" id="ProtNLM"/>
    </source>
</evidence>
<sequence>MNDPMNRLTPEDDLQLKTHSILPNLMTPQGVWVFDEPLPKETWIRVNEHLAAGFGSRRVRRTRIPFARDWWDTPLRTHPVDFDDRPVPENGYLDWIWEKGEVDLDPYEGSVYRLSVSPTAAGGQIISYVVSHVVLDGLGGILAVGDTVARMDSDAPPSRTESAGRLVGTTPAQRRRRAHLADARGQLKEAGRGMRQAWGARKVKLRPRNPRPELPRLPLGNRWIPSVTMAEISMAEWNRVAAERGGTVNALYIGVLVGLYGRIGRVSDGDEVCVVVPHSTRVDMEDPRGNALSSKAIWVTYREGTKTDLGEIRRALKASLSESDVENKPAAAYLGAITQMAPQFLVPIAAKSTKSPELLCSNLGNLPQVVAGIQGKRAKVAFGLRMAATDPDNYRRWEAGLMCLCGNDGETMIMQIAGLDPDRFPTRESLEKLVVEEFNEWGLHPTFWG</sequence>
<accession>A0A3M2L3L6</accession>
<dbReference type="EMBL" id="RFFH01000005">
    <property type="protein sequence ID" value="RMI32131.1"/>
    <property type="molecule type" value="Genomic_DNA"/>
</dbReference>
<dbReference type="RefSeq" id="WP_122188472.1">
    <property type="nucleotide sequence ID" value="NZ_RFFH01000005.1"/>
</dbReference>
<gene>
    <name evidence="2" type="ORF">EBN03_14045</name>
</gene>
<evidence type="ECO:0000256" key="1">
    <source>
        <dbReference type="SAM" id="MobiDB-lite"/>
    </source>
</evidence>
<dbReference type="OrthoDB" id="4365416at2"/>
<name>A0A3M2L3L6_9NOCA</name>
<proteinExistence type="predicted"/>
<keyword evidence="3" id="KW-1185">Reference proteome</keyword>
<feature type="region of interest" description="Disordered" evidence="1">
    <location>
        <begin position="152"/>
        <end position="173"/>
    </location>
</feature>
<dbReference type="Proteomes" id="UP000279275">
    <property type="component" value="Unassembled WGS sequence"/>
</dbReference>
<evidence type="ECO:0000313" key="3">
    <source>
        <dbReference type="Proteomes" id="UP000279275"/>
    </source>
</evidence>
<reference evidence="2 3" key="1">
    <citation type="submission" date="2018-10" db="EMBL/GenBank/DDBJ databases">
        <title>Isolation from cow dung.</title>
        <authorList>
            <person name="Ling L."/>
        </authorList>
    </citation>
    <scope>NUCLEOTIDE SEQUENCE [LARGE SCALE GENOMIC DNA]</scope>
    <source>
        <strain evidence="2 3">NEAU-LL90</strain>
    </source>
</reference>
<organism evidence="2 3">
    <name type="scientific">Nocardia stercoris</name>
    <dbReference type="NCBI Taxonomy" id="2483361"/>
    <lineage>
        <taxon>Bacteria</taxon>
        <taxon>Bacillati</taxon>
        <taxon>Actinomycetota</taxon>
        <taxon>Actinomycetes</taxon>
        <taxon>Mycobacteriales</taxon>
        <taxon>Nocardiaceae</taxon>
        <taxon>Nocardia</taxon>
    </lineage>
</organism>
<evidence type="ECO:0000313" key="2">
    <source>
        <dbReference type="EMBL" id="RMI32131.1"/>
    </source>
</evidence>
<comment type="caution">
    <text evidence="2">The sequence shown here is derived from an EMBL/GenBank/DDBJ whole genome shotgun (WGS) entry which is preliminary data.</text>
</comment>
<protein>
    <recommendedName>
        <fullName evidence="4">Diacylglycerol O-acyltransferase</fullName>
    </recommendedName>
</protein>
<dbReference type="AlphaFoldDB" id="A0A3M2L3L6"/>